<reference evidence="4 5" key="1">
    <citation type="submission" date="2019-02" db="EMBL/GenBank/DDBJ databases">
        <title>Deep-cultivation of Planctomycetes and their phenomic and genomic characterization uncovers novel biology.</title>
        <authorList>
            <person name="Wiegand S."/>
            <person name="Jogler M."/>
            <person name="Boedeker C."/>
            <person name="Pinto D."/>
            <person name="Vollmers J."/>
            <person name="Rivas-Marin E."/>
            <person name="Kohn T."/>
            <person name="Peeters S.H."/>
            <person name="Heuer A."/>
            <person name="Rast P."/>
            <person name="Oberbeckmann S."/>
            <person name="Bunk B."/>
            <person name="Jeske O."/>
            <person name="Meyerdierks A."/>
            <person name="Storesund J.E."/>
            <person name="Kallscheuer N."/>
            <person name="Luecker S."/>
            <person name="Lage O.M."/>
            <person name="Pohl T."/>
            <person name="Merkel B.J."/>
            <person name="Hornburger P."/>
            <person name="Mueller R.-W."/>
            <person name="Bruemmer F."/>
            <person name="Labrenz M."/>
            <person name="Spormann A.M."/>
            <person name="Op Den Camp H."/>
            <person name="Overmann J."/>
            <person name="Amann R."/>
            <person name="Jetten M.S.M."/>
            <person name="Mascher T."/>
            <person name="Medema M.H."/>
            <person name="Devos D.P."/>
            <person name="Kaster A.-K."/>
            <person name="Ovreas L."/>
            <person name="Rohde M."/>
            <person name="Galperin M.Y."/>
            <person name="Jogler C."/>
        </authorList>
    </citation>
    <scope>NUCLEOTIDE SEQUENCE [LARGE SCALE GENOMIC DNA]</scope>
    <source>
        <strain evidence="4 5">Poly41</strain>
    </source>
</reference>
<evidence type="ECO:0008006" key="6">
    <source>
        <dbReference type="Google" id="ProtNLM"/>
    </source>
</evidence>
<dbReference type="InterPro" id="IPR027788">
    <property type="entry name" value="Alpha/beta-hydrolase_N_dom"/>
</dbReference>
<comment type="caution">
    <text evidence="4">The sequence shown here is derived from an EMBL/GenBank/DDBJ whole genome shotgun (WGS) entry which is preliminary data.</text>
</comment>
<feature type="transmembrane region" description="Helical" evidence="1">
    <location>
        <begin position="12"/>
        <end position="33"/>
    </location>
</feature>
<accession>A0A5C6E091</accession>
<gene>
    <name evidence="4" type="ORF">Poly41_15810</name>
</gene>
<keyword evidence="1" id="KW-0812">Transmembrane</keyword>
<dbReference type="Pfam" id="PF10081">
    <property type="entry name" value="Abhydrolase_9"/>
    <property type="match status" value="1"/>
</dbReference>
<dbReference type="AlphaFoldDB" id="A0A5C6E091"/>
<keyword evidence="1" id="KW-0472">Membrane</keyword>
<dbReference type="RefSeq" id="WP_231615492.1">
    <property type="nucleotide sequence ID" value="NZ_SJPV01000002.1"/>
</dbReference>
<evidence type="ECO:0000259" key="3">
    <source>
        <dbReference type="Pfam" id="PF15420"/>
    </source>
</evidence>
<dbReference type="InterPro" id="IPR012037">
    <property type="entry name" value="Alpha/beta-hydrolase_fam"/>
</dbReference>
<feature type="transmembrane region" description="Helical" evidence="1">
    <location>
        <begin position="77"/>
        <end position="97"/>
    </location>
</feature>
<feature type="domain" description="Alpha/beta-hydrolase N-terminal" evidence="3">
    <location>
        <begin position="28"/>
        <end position="235"/>
    </location>
</feature>
<evidence type="ECO:0000259" key="2">
    <source>
        <dbReference type="Pfam" id="PF10081"/>
    </source>
</evidence>
<dbReference type="Proteomes" id="UP000319143">
    <property type="component" value="Unassembled WGS sequence"/>
</dbReference>
<feature type="transmembrane region" description="Helical" evidence="1">
    <location>
        <begin position="161"/>
        <end position="184"/>
    </location>
</feature>
<keyword evidence="5" id="KW-1185">Reference proteome</keyword>
<dbReference type="Pfam" id="PF15420">
    <property type="entry name" value="Abhydrolase_9_N"/>
    <property type="match status" value="1"/>
</dbReference>
<feature type="transmembrane region" description="Helical" evidence="1">
    <location>
        <begin position="117"/>
        <end position="140"/>
    </location>
</feature>
<feature type="transmembrane region" description="Helical" evidence="1">
    <location>
        <begin position="45"/>
        <end position="65"/>
    </location>
</feature>
<protein>
    <recommendedName>
        <fullName evidence="6">Alpha/beta-hydrolase family protein</fullName>
    </recommendedName>
</protein>
<keyword evidence="1" id="KW-1133">Transmembrane helix</keyword>
<feature type="domain" description="Alpha/beta-hydrolase catalytic" evidence="2">
    <location>
        <begin position="252"/>
        <end position="538"/>
    </location>
</feature>
<organism evidence="4 5">
    <name type="scientific">Novipirellula artificiosorum</name>
    <dbReference type="NCBI Taxonomy" id="2528016"/>
    <lineage>
        <taxon>Bacteria</taxon>
        <taxon>Pseudomonadati</taxon>
        <taxon>Planctomycetota</taxon>
        <taxon>Planctomycetia</taxon>
        <taxon>Pirellulales</taxon>
        <taxon>Pirellulaceae</taxon>
        <taxon>Novipirellula</taxon>
    </lineage>
</organism>
<evidence type="ECO:0000313" key="4">
    <source>
        <dbReference type="EMBL" id="TWU40746.1"/>
    </source>
</evidence>
<dbReference type="PIRSF" id="PIRSF007542">
    <property type="entry name" value="UCP007542"/>
    <property type="match status" value="1"/>
</dbReference>
<name>A0A5C6E091_9BACT</name>
<sequence>MKILIARYWNSFSFIGLVFAVLFFAASLTPSLLPRHFAVQGVLSGFALAIGYMVGLLLLWGWLFLELPQPKAKLETLSKRLTVIVVLLVSLLFTWQATQWQNSIRVRMEMEPVPSAEPIYCVGIAVLVALVIIVLTRGLIRLGAVISRQLNRFLPRRISAAISTVLVVALTLFIANGVVARALLDAADGFFSHADELIDEGIEQPTAAIASGGPDSLIDWETIGRRGKDFIAAGPTQKSISAQTGRVAIDPIRVYVGMRSEETVEARAKLALEELKRVRGFERSTLIIATPTGTGWLDPGAVDTVEYLHGGDTAIVTTQYSYLPSWITILIDPSRSMRSAQALFDEVYGYWKTLPKTERPRLYVQGLSLGSLGSEATPDLLTTFEDPIQGAVWSGPPFPSRQWAAIVRNRNPGSPEWLPTFRDQAMVRFTGQENALDDDKRWGPIRNVYIQHASDPMVWFSPNLAWHPPAWLKEPRGPDVSPSLRWYPIITFLQVAFDLPMATSVPIGYGHNYSPSSYIDAWIAVTQPEGWNDERIKELKTFFKSDETQ</sequence>
<evidence type="ECO:0000256" key="1">
    <source>
        <dbReference type="SAM" id="Phobius"/>
    </source>
</evidence>
<dbReference type="EMBL" id="SJPV01000002">
    <property type="protein sequence ID" value="TWU40746.1"/>
    <property type="molecule type" value="Genomic_DNA"/>
</dbReference>
<proteinExistence type="predicted"/>
<evidence type="ECO:0000313" key="5">
    <source>
        <dbReference type="Proteomes" id="UP000319143"/>
    </source>
</evidence>
<dbReference type="InterPro" id="IPR027787">
    <property type="entry name" value="Alpha/beta-hydrolase_catalytic"/>
</dbReference>